<dbReference type="GO" id="GO:0004805">
    <property type="term" value="F:trehalose-phosphatase activity"/>
    <property type="evidence" value="ECO:0007669"/>
    <property type="project" value="TreeGrafter"/>
</dbReference>
<keyword evidence="4" id="KW-0808">Transferase</keyword>
<dbReference type="Gene3D" id="3.40.50.1000">
    <property type="entry name" value="HAD superfamily/HAD-like"/>
    <property type="match status" value="1"/>
</dbReference>
<dbReference type="OrthoDB" id="755951at2759"/>
<feature type="domain" description="B30.2/SPRY" evidence="8">
    <location>
        <begin position="1180"/>
        <end position="1360"/>
    </location>
</feature>
<dbReference type="SUPFAM" id="SSF53756">
    <property type="entry name" value="UDP-Glycosyltransferase/glycogen phosphorylase"/>
    <property type="match status" value="1"/>
</dbReference>
<feature type="region of interest" description="Disordered" evidence="7">
    <location>
        <begin position="933"/>
        <end position="952"/>
    </location>
</feature>
<proteinExistence type="inferred from homology"/>
<evidence type="ECO:0000259" key="8">
    <source>
        <dbReference type="PROSITE" id="PS50188"/>
    </source>
</evidence>
<dbReference type="EMBL" id="ANIX01002311">
    <property type="protein sequence ID" value="ETP12866.1"/>
    <property type="molecule type" value="Genomic_DNA"/>
</dbReference>
<dbReference type="FunFam" id="3.40.50.2000:FF:000010">
    <property type="entry name" value="Alpha,alpha-trehalose-phosphate synthase"/>
    <property type="match status" value="1"/>
</dbReference>
<dbReference type="EC" id="2.4.1.15" evidence="2"/>
<dbReference type="InterPro" id="IPR013320">
    <property type="entry name" value="ConA-like_dom_sf"/>
</dbReference>
<dbReference type="Proteomes" id="UP000018958">
    <property type="component" value="Unassembled WGS sequence"/>
</dbReference>
<dbReference type="InterPro" id="IPR003337">
    <property type="entry name" value="Trehalose_PPase"/>
</dbReference>
<evidence type="ECO:0000256" key="1">
    <source>
        <dbReference type="ARBA" id="ARBA00005409"/>
    </source>
</evidence>
<dbReference type="PANTHER" id="PTHR10788">
    <property type="entry name" value="TREHALOSE-6-PHOSPHATE SYNTHASE"/>
    <property type="match status" value="1"/>
</dbReference>
<feature type="region of interest" description="Disordered" evidence="7">
    <location>
        <begin position="24"/>
        <end position="132"/>
    </location>
</feature>
<dbReference type="Gene3D" id="3.40.50.2000">
    <property type="entry name" value="Glycogen Phosphorylase B"/>
    <property type="match status" value="2"/>
</dbReference>
<dbReference type="InterPro" id="IPR003877">
    <property type="entry name" value="SPRY_dom"/>
</dbReference>
<dbReference type="Gene3D" id="3.30.70.1020">
    <property type="entry name" value="Trehalose-6-phosphate phosphatase related protein, domain 2"/>
    <property type="match status" value="1"/>
</dbReference>
<dbReference type="InterPro" id="IPR001830">
    <property type="entry name" value="Glyco_trans_20"/>
</dbReference>
<dbReference type="FunFam" id="3.30.70.1020:FF:000001">
    <property type="entry name" value="Alpha,alpha-trehalose-phosphate synthase [UDP-forming] 1"/>
    <property type="match status" value="1"/>
</dbReference>
<sequence length="1362" mass="152184">MSVSDDVSNLEDILVDEEYLNNAANNGGMELDRPVRPAPSSSLSPRESRRASIDAYDAREDHFGRDNDNEEDEEDVPVDLQDEEDIQEDPVSCDEDEEDAPSQLQSRNVLTEARTPSESHAALRSPPRSMSLGGFSVDDEDIMEMNAREQELLVNIQELQRQLSMVQIQTDKPQEEIVPPTMDARHRLIMVSNRLPISVQRNETTGERIFTMSSGGLVTALNGIRDQVPFIWIGWLGEEIPHDEQSKVREKLAREFKCVPVFLSKEIAARYYNDFSNDILWPIFHYVPLPLFRPGSEKKFDFRQWDAYKLANKRFAQAVNQVYREGDFVWVHDYHLMMLPSLLRSRYPQCKIGWFLHTPFPTAEMYRMLPVGREILEGLLGADLLGFHTYDYARHFIAACARVPGASTTPKGVELGDHFSAIGVFPIGIDPEHFEDILNSDATQKRIQELTVKFAGCKIIIGVDRMDYIKGIPHKLLAMERFLSLYPERCKDVVLIQIGVPSRTGVQEYQHLAASVNEMVGRINGRFGTLTHSPVHYIHRSVTPSELVALYNLADVCLVTSIRDGMNLVSHEYVMCQSQSCEPRREGPGVLILSEFAGSAQSLSGAIRVNPWNTTDMANALGYALELPLMEREYRQTNLYRYVKKHTASFWGKSFLADLEDAVSRPRAVVKKLVRLPSIEVLGAYTRSSHRLLVFDYEGTLFDDPASGPSQQRGSVAPPKPLVKRLIEALANDPKNTVVLVSSHERNVIGSWLTDRRVGVVAESGYFYRLPNDDEWQVMTEDTDPSWKKVVRPIMQYFTERTPGSRVDSKESSLTWHYGETDPIFGPMQARDMQVNLEDVLCNLPLEVVQGTNRVEVRLQGVTKTLLLDEILKRFQPDNEPSSPTSRREGLSPRQSRRQRPPSPQLDFVFYAGNGVEDDELFLYFKEHAELARKEEGPTQPSTTPTNADDVPPPLSLSDSVCALSKRANVFTCHIGGSKTEAMFHLERPTELARMLRMLAVHSLGGGTCGTILSITVCRFVSLHHLQKCMSRISANSDLAAFSVSTVNCFKMMASQAPGSPPLQRVATPFGYGSLHDDEPQSASPEDASPSERQGFAHVEFPWGHAYVHSDLVATVPLFTFYALSKTQHIKFSLSFALTSSGQEMVDAVRRHLELGPNIAVSLVQTDSVSKHEIKPHLKLGECTIGAGPEHPVLVLQTPMVQFDKKKCSFYMLLQEDNTRAVQVAKGCGSVLGNCEVACGIKYWEVKLQSARGGEGVFVGVAAADLALNSSVVSRGVFWGISCATGHKFHDTIEYYADPCKDGDVVGVLLDMEYGRLSFYVNGRNLGVAFCGIQAKKLCPVFSLTFIGQNIKLLPTASPPMP</sequence>
<dbReference type="PANTHER" id="PTHR10788:SF106">
    <property type="entry name" value="BCDNA.GH08860"/>
    <property type="match status" value="1"/>
</dbReference>
<dbReference type="InterPro" id="IPR043136">
    <property type="entry name" value="B30.2/SPRY_sf"/>
</dbReference>
<dbReference type="GO" id="GO:0005829">
    <property type="term" value="C:cytosol"/>
    <property type="evidence" value="ECO:0007669"/>
    <property type="project" value="TreeGrafter"/>
</dbReference>
<gene>
    <name evidence="9" type="ORF">F441_11810</name>
</gene>
<dbReference type="SUPFAM" id="SSF56784">
    <property type="entry name" value="HAD-like"/>
    <property type="match status" value="1"/>
</dbReference>
<dbReference type="SMART" id="SM00449">
    <property type="entry name" value="SPRY"/>
    <property type="match status" value="1"/>
</dbReference>
<dbReference type="CDD" id="cd11709">
    <property type="entry name" value="SPRY"/>
    <property type="match status" value="1"/>
</dbReference>
<dbReference type="InterPro" id="IPR012766">
    <property type="entry name" value="Trehalose_OtsA"/>
</dbReference>
<evidence type="ECO:0000313" key="9">
    <source>
        <dbReference type="EMBL" id="ETP12866.1"/>
    </source>
</evidence>
<comment type="catalytic activity">
    <reaction evidence="5">
        <text>D-glucose 6-phosphate + UDP-alpha-D-glucose = alpha,alpha-trehalose 6-phosphate + UDP + H(+)</text>
        <dbReference type="Rhea" id="RHEA:18889"/>
        <dbReference type="ChEBI" id="CHEBI:15378"/>
        <dbReference type="ChEBI" id="CHEBI:58223"/>
        <dbReference type="ChEBI" id="CHEBI:58429"/>
        <dbReference type="ChEBI" id="CHEBI:58885"/>
        <dbReference type="ChEBI" id="CHEBI:61548"/>
        <dbReference type="EC" id="2.4.1.15"/>
    </reaction>
</comment>
<evidence type="ECO:0000256" key="6">
    <source>
        <dbReference type="SAM" id="Coils"/>
    </source>
</evidence>
<dbReference type="GO" id="GO:0005992">
    <property type="term" value="P:trehalose biosynthetic process"/>
    <property type="evidence" value="ECO:0007669"/>
    <property type="project" value="InterPro"/>
</dbReference>
<keyword evidence="3" id="KW-0328">Glycosyltransferase</keyword>
<feature type="compositionally biased region" description="Polar residues" evidence="7">
    <location>
        <begin position="102"/>
        <end position="118"/>
    </location>
</feature>
<organism evidence="9 10">
    <name type="scientific">Phytophthora nicotianae CJ01A1</name>
    <dbReference type="NCBI Taxonomy" id="1317063"/>
    <lineage>
        <taxon>Eukaryota</taxon>
        <taxon>Sar</taxon>
        <taxon>Stramenopiles</taxon>
        <taxon>Oomycota</taxon>
        <taxon>Peronosporomycetes</taxon>
        <taxon>Peronosporales</taxon>
        <taxon>Peronosporaceae</taxon>
        <taxon>Phytophthora</taxon>
    </lineage>
</organism>
<dbReference type="NCBIfam" id="NF011071">
    <property type="entry name" value="PRK14501.1"/>
    <property type="match status" value="1"/>
</dbReference>
<protein>
    <recommendedName>
        <fullName evidence="2">alpha,alpha-trehalose-phosphate synthase (UDP-forming)</fullName>
        <ecNumber evidence="2">2.4.1.15</ecNumber>
    </recommendedName>
</protein>
<dbReference type="InterPro" id="IPR023214">
    <property type="entry name" value="HAD_sf"/>
</dbReference>
<feature type="compositionally biased region" description="Basic and acidic residues" evidence="7">
    <location>
        <begin position="46"/>
        <end position="67"/>
    </location>
</feature>
<evidence type="ECO:0000256" key="7">
    <source>
        <dbReference type="SAM" id="MobiDB-lite"/>
    </source>
</evidence>
<feature type="region of interest" description="Disordered" evidence="7">
    <location>
        <begin position="875"/>
        <end position="907"/>
    </location>
</feature>
<keyword evidence="6" id="KW-0175">Coiled coil</keyword>
<dbReference type="EMBL" id="ANIX01002311">
    <property type="protein sequence ID" value="ETP12867.1"/>
    <property type="molecule type" value="Genomic_DNA"/>
</dbReference>
<dbReference type="FunFam" id="3.40.50.2000:FF:000425">
    <property type="entry name" value="Trehalose-6-phosphate synthase3"/>
    <property type="match status" value="1"/>
</dbReference>
<dbReference type="GO" id="GO:0003825">
    <property type="term" value="F:alpha,alpha-trehalose-phosphate synthase (UDP-forming) activity"/>
    <property type="evidence" value="ECO:0007669"/>
    <property type="project" value="UniProtKB-EC"/>
</dbReference>
<accession>W2WQR2</accession>
<comment type="caution">
    <text evidence="9">The sequence shown here is derived from an EMBL/GenBank/DDBJ whole genome shotgun (WGS) entry which is preliminary data.</text>
</comment>
<dbReference type="NCBIfam" id="TIGR02400">
    <property type="entry name" value="trehalose_OtsA"/>
    <property type="match status" value="1"/>
</dbReference>
<dbReference type="Pfam" id="PF02358">
    <property type="entry name" value="Trehalose_PPase"/>
    <property type="match status" value="1"/>
</dbReference>
<reference evidence="9 10" key="1">
    <citation type="submission" date="2013-11" db="EMBL/GenBank/DDBJ databases">
        <title>The Genome Sequence of Phytophthora parasitica CJ01A1.</title>
        <authorList>
            <consortium name="The Broad Institute Genomics Platform"/>
            <person name="Russ C."/>
            <person name="Tyler B."/>
            <person name="Panabieres F."/>
            <person name="Shan W."/>
            <person name="Tripathy S."/>
            <person name="Grunwald N."/>
            <person name="Machado M."/>
            <person name="Johnson C.S."/>
            <person name="Walker B."/>
            <person name="Young S.K."/>
            <person name="Zeng Q."/>
            <person name="Gargeya S."/>
            <person name="Fitzgerald M."/>
            <person name="Haas B."/>
            <person name="Abouelleil A."/>
            <person name="Allen A.W."/>
            <person name="Alvarado L."/>
            <person name="Arachchi H.M."/>
            <person name="Berlin A.M."/>
            <person name="Chapman S.B."/>
            <person name="Gainer-Dewar J."/>
            <person name="Goldberg J."/>
            <person name="Griggs A."/>
            <person name="Gujja S."/>
            <person name="Hansen M."/>
            <person name="Howarth C."/>
            <person name="Imamovic A."/>
            <person name="Ireland A."/>
            <person name="Larimer J."/>
            <person name="McCowan C."/>
            <person name="Murphy C."/>
            <person name="Pearson M."/>
            <person name="Poon T.W."/>
            <person name="Priest M."/>
            <person name="Roberts A."/>
            <person name="Saif S."/>
            <person name="Shea T."/>
            <person name="Sisk P."/>
            <person name="Sykes S."/>
            <person name="Wortman J."/>
            <person name="Nusbaum C."/>
            <person name="Birren B."/>
        </authorList>
    </citation>
    <scope>NUCLEOTIDE SEQUENCE [LARGE SCALE GENOMIC DNA]</scope>
    <source>
        <strain evidence="9 10">CJ01A1</strain>
    </source>
</reference>
<name>W2WQR2_PHYNI</name>
<evidence type="ECO:0000256" key="4">
    <source>
        <dbReference type="ARBA" id="ARBA00022679"/>
    </source>
</evidence>
<dbReference type="InterPro" id="IPR001870">
    <property type="entry name" value="B30.2/SPRY"/>
</dbReference>
<dbReference type="Pfam" id="PF00622">
    <property type="entry name" value="SPRY"/>
    <property type="match status" value="1"/>
</dbReference>
<feature type="compositionally biased region" description="Acidic residues" evidence="7">
    <location>
        <begin position="68"/>
        <end position="100"/>
    </location>
</feature>
<dbReference type="CDD" id="cd03788">
    <property type="entry name" value="GT20_TPS"/>
    <property type="match status" value="1"/>
</dbReference>
<comment type="similarity">
    <text evidence="1">In the N-terminal section; belongs to the glycosyltransferase 20 family.</text>
</comment>
<evidence type="ECO:0000256" key="5">
    <source>
        <dbReference type="ARBA" id="ARBA00048039"/>
    </source>
</evidence>
<evidence type="ECO:0000313" key="10">
    <source>
        <dbReference type="Proteomes" id="UP000018958"/>
    </source>
</evidence>
<evidence type="ECO:0000256" key="3">
    <source>
        <dbReference type="ARBA" id="ARBA00022676"/>
    </source>
</evidence>
<dbReference type="PROSITE" id="PS50188">
    <property type="entry name" value="B302_SPRY"/>
    <property type="match status" value="1"/>
</dbReference>
<dbReference type="InterPro" id="IPR036412">
    <property type="entry name" value="HAD-like_sf"/>
</dbReference>
<feature type="coiled-coil region" evidence="6">
    <location>
        <begin position="142"/>
        <end position="169"/>
    </location>
</feature>
<dbReference type="Gene3D" id="2.60.120.920">
    <property type="match status" value="1"/>
</dbReference>
<dbReference type="SUPFAM" id="SSF49899">
    <property type="entry name" value="Concanavalin A-like lectins/glucanases"/>
    <property type="match status" value="1"/>
</dbReference>
<dbReference type="Pfam" id="PF00982">
    <property type="entry name" value="Glyco_transf_20"/>
    <property type="match status" value="1"/>
</dbReference>
<evidence type="ECO:0000256" key="2">
    <source>
        <dbReference type="ARBA" id="ARBA00012538"/>
    </source>
</evidence>